<evidence type="ECO:0000313" key="3">
    <source>
        <dbReference type="Proteomes" id="UP001558652"/>
    </source>
</evidence>
<comment type="caution">
    <text evidence="2">The sequence shown here is derived from an EMBL/GenBank/DDBJ whole genome shotgun (WGS) entry which is preliminary data.</text>
</comment>
<dbReference type="AlphaFoldDB" id="A0ABD0Y6X2"/>
<sequence length="629" mass="69826">MLLNTVAPREVPNDAMGRLKKFFNIEDDDQPPATEKNETADDKEEKVGNRLSPKVILTRLKFPLNGSINLSDEGDSTTDPGNSKDEDGAVDTSERDPEPEQLELEQLPPTPKDHSTILIQKVPMGTVVQKLPAGAMVSAIPAGSVIAGNIPQVIKNLPTGTIIHVAKTLKSPKAPEGAKKENSESVSKMLMESHKSDNEAPNKTESRDIEADTVVKVRKKRGAPKKPPYVPKRKYKKRQPISSDSESWSPVRISARLKNRKEKFSALKMLRGTGPYANYLLPKKTKSRVPSEERPADKKKRVIKRVVVSHKYDDKPKVNKINMVLPMELGPEITVTRVKNSRAEAEQSQSPMRESDDSRLAKKKSASKVTQTQDVTKSKDYKSDWTVGVSASKSKLTEESSTEATKSKLQKKMMKAPVEPALPIGRSSPLPSPAEVLSRGKKTAKVTPLTQVKGGGQKVETATSPLKATVPSKRPFDEDDFEKYFITKRRICEHNDSLDSDSEEDEGGQPFHFVNFSNGDDKTLHPPPPSNRLTTDKDSSTFTTIYDLVQSISLELPSWNLHVLEDTDSFCIAHVVRGPAGIPVMKKIIEIDGEYNVKVYIDQSLRNEYQGVYNSYESIRNLILTLDTL</sequence>
<organism evidence="2 3">
    <name type="scientific">Ranatra chinensis</name>
    <dbReference type="NCBI Taxonomy" id="642074"/>
    <lineage>
        <taxon>Eukaryota</taxon>
        <taxon>Metazoa</taxon>
        <taxon>Ecdysozoa</taxon>
        <taxon>Arthropoda</taxon>
        <taxon>Hexapoda</taxon>
        <taxon>Insecta</taxon>
        <taxon>Pterygota</taxon>
        <taxon>Neoptera</taxon>
        <taxon>Paraneoptera</taxon>
        <taxon>Hemiptera</taxon>
        <taxon>Heteroptera</taxon>
        <taxon>Panheteroptera</taxon>
        <taxon>Nepomorpha</taxon>
        <taxon>Nepidae</taxon>
        <taxon>Ranatrinae</taxon>
        <taxon>Ranatra</taxon>
    </lineage>
</organism>
<feature type="region of interest" description="Disordered" evidence="1">
    <location>
        <begin position="170"/>
        <end position="248"/>
    </location>
</feature>
<feature type="region of interest" description="Disordered" evidence="1">
    <location>
        <begin position="497"/>
        <end position="538"/>
    </location>
</feature>
<feature type="compositionally biased region" description="Basic and acidic residues" evidence="1">
    <location>
        <begin position="82"/>
        <end position="98"/>
    </location>
</feature>
<evidence type="ECO:0000256" key="1">
    <source>
        <dbReference type="SAM" id="MobiDB-lite"/>
    </source>
</evidence>
<gene>
    <name evidence="2" type="ORF">AAG570_002233</name>
</gene>
<feature type="compositionally biased region" description="Basic and acidic residues" evidence="1">
    <location>
        <begin position="191"/>
        <end position="215"/>
    </location>
</feature>
<feature type="region of interest" description="Disordered" evidence="1">
    <location>
        <begin position="22"/>
        <end position="52"/>
    </location>
</feature>
<dbReference type="EMBL" id="JBFDAA010000012">
    <property type="protein sequence ID" value="KAL1123146.1"/>
    <property type="molecule type" value="Genomic_DNA"/>
</dbReference>
<feature type="compositionally biased region" description="Acidic residues" evidence="1">
    <location>
        <begin position="498"/>
        <end position="507"/>
    </location>
</feature>
<proteinExistence type="predicted"/>
<accession>A0ABD0Y6X2</accession>
<name>A0ABD0Y6X2_9HEMI</name>
<feature type="compositionally biased region" description="Basic and acidic residues" evidence="1">
    <location>
        <begin position="35"/>
        <end position="48"/>
    </location>
</feature>
<protein>
    <submittedName>
        <fullName evidence="2">Uncharacterized protein</fullName>
    </submittedName>
</protein>
<feature type="region of interest" description="Disordered" evidence="1">
    <location>
        <begin position="338"/>
        <end position="443"/>
    </location>
</feature>
<feature type="region of interest" description="Disordered" evidence="1">
    <location>
        <begin position="65"/>
        <end position="113"/>
    </location>
</feature>
<keyword evidence="3" id="KW-1185">Reference proteome</keyword>
<evidence type="ECO:0000313" key="2">
    <source>
        <dbReference type="EMBL" id="KAL1123146.1"/>
    </source>
</evidence>
<reference evidence="2 3" key="1">
    <citation type="submission" date="2024-07" db="EMBL/GenBank/DDBJ databases">
        <title>Chromosome-level genome assembly of the water stick insect Ranatra chinensis (Heteroptera: Nepidae).</title>
        <authorList>
            <person name="Liu X."/>
        </authorList>
    </citation>
    <scope>NUCLEOTIDE SEQUENCE [LARGE SCALE GENOMIC DNA]</scope>
    <source>
        <strain evidence="2">Cailab_2021Rc</strain>
        <tissue evidence="2">Muscle</tissue>
    </source>
</reference>
<dbReference type="Proteomes" id="UP001558652">
    <property type="component" value="Unassembled WGS sequence"/>
</dbReference>